<dbReference type="InterPro" id="IPR010699">
    <property type="entry name" value="DUF1275"/>
</dbReference>
<dbReference type="SUPFAM" id="SSF51735">
    <property type="entry name" value="NAD(P)-binding Rossmann-fold domains"/>
    <property type="match status" value="1"/>
</dbReference>
<keyword evidence="4" id="KW-0560">Oxidoreductase</keyword>
<feature type="transmembrane region" description="Helical" evidence="6">
    <location>
        <begin position="324"/>
        <end position="344"/>
    </location>
</feature>
<feature type="transmembrane region" description="Helical" evidence="6">
    <location>
        <begin position="206"/>
        <end position="227"/>
    </location>
</feature>
<dbReference type="Pfam" id="PF06912">
    <property type="entry name" value="DUF1275"/>
    <property type="match status" value="1"/>
</dbReference>
<dbReference type="PANTHER" id="PTHR37488">
    <property type="entry name" value="DUF1275 DOMAIN-CONTAINING PROTEIN"/>
    <property type="match status" value="1"/>
</dbReference>
<evidence type="ECO:0000313" key="8">
    <source>
        <dbReference type="EMBL" id="OCF55525.1"/>
    </source>
</evidence>
<reference evidence="8 9" key="1">
    <citation type="submission" date="2013-07" db="EMBL/GenBank/DDBJ databases">
        <title>The Genome Sequence of Kwoniella mangroviensis CBS10435.</title>
        <authorList>
            <consortium name="The Broad Institute Genome Sequencing Platform"/>
            <person name="Cuomo C."/>
            <person name="Litvintseva A."/>
            <person name="Chen Y."/>
            <person name="Heitman J."/>
            <person name="Sun S."/>
            <person name="Springer D."/>
            <person name="Dromer F."/>
            <person name="Young S.K."/>
            <person name="Zeng Q."/>
            <person name="Gargeya S."/>
            <person name="Fitzgerald M."/>
            <person name="Abouelleil A."/>
            <person name="Alvarado L."/>
            <person name="Berlin A.M."/>
            <person name="Chapman S.B."/>
            <person name="Dewar J."/>
            <person name="Goldberg J."/>
            <person name="Griggs A."/>
            <person name="Gujja S."/>
            <person name="Hansen M."/>
            <person name="Howarth C."/>
            <person name="Imamovic A."/>
            <person name="Larimer J."/>
            <person name="McCowan C."/>
            <person name="Murphy C."/>
            <person name="Pearson M."/>
            <person name="Priest M."/>
            <person name="Roberts A."/>
            <person name="Saif S."/>
            <person name="Shea T."/>
            <person name="Sykes S."/>
            <person name="Wortman J."/>
            <person name="Nusbaum C."/>
            <person name="Birren B."/>
        </authorList>
    </citation>
    <scope>NUCLEOTIDE SEQUENCE [LARGE SCALE GENOMIC DNA]</scope>
    <source>
        <strain evidence="8 9">CBS 10435</strain>
    </source>
</reference>
<evidence type="ECO:0000256" key="2">
    <source>
        <dbReference type="ARBA" id="ARBA00022723"/>
    </source>
</evidence>
<feature type="transmembrane region" description="Helical" evidence="6">
    <location>
        <begin position="242"/>
        <end position="259"/>
    </location>
</feature>
<gene>
    <name evidence="8" type="ORF">L486_07009</name>
</gene>
<feature type="transmembrane region" description="Helical" evidence="6">
    <location>
        <begin position="162"/>
        <end position="194"/>
    </location>
</feature>
<keyword evidence="2" id="KW-0479">Metal-binding</keyword>
<accession>A0A1B9IJ11</accession>
<name>A0A1B9IJ11_9TREE</name>
<feature type="compositionally biased region" description="Polar residues" evidence="5">
    <location>
        <begin position="1"/>
        <end position="26"/>
    </location>
</feature>
<dbReference type="AlphaFoldDB" id="A0A1B9IJ11"/>
<dbReference type="FunFam" id="3.40.50.720:FF:000022">
    <property type="entry name" value="Cinnamyl alcohol dehydrogenase"/>
    <property type="match status" value="1"/>
</dbReference>
<dbReference type="Pfam" id="PF00107">
    <property type="entry name" value="ADH_zinc_N"/>
    <property type="match status" value="1"/>
</dbReference>
<feature type="region of interest" description="Disordered" evidence="5">
    <location>
        <begin position="1"/>
        <end position="66"/>
    </location>
</feature>
<dbReference type="InterPro" id="IPR036291">
    <property type="entry name" value="NAD(P)-bd_dom_sf"/>
</dbReference>
<dbReference type="Proteomes" id="UP000092583">
    <property type="component" value="Unassembled WGS sequence"/>
</dbReference>
<sequence length="599" mass="64671">MSNSLSPTSHTQTISPASTAHNSTTDLIARADTRASMNDPAREPRATSEKPTSSQQRPAEGEACGNEQEVYWEGQKQERNVQNTCTLDDPSKNVNTTTSTTAKVVFPPWKRNDRWSGWMGDTVTAQSLVLCLILQAFSTGILDATTYLDFSTFASNQTGNTILLTVAIVRVSGHLLLLTGVSLASFLSAALVFGHIGHFVGVRRRIWLLLNVFCQIIFLILSAIFLSPSGPAQTRLGAKHEWVIISLFAVMSGAQVSAARQASIQEIPTAPMTSSYVDLVSDKYLFVGFNHKHSSGRNRRLAYISAMIIGSFIGGIMHKYAGSWVVVVVAMGFKLAVMGLMAVAPAEIKEKKEKESGINASPLIFVIDKTAKYWFKYWRGPSRFAVPLPEGLDPAAAVPLFCGGVTVYIPLRRYGAGTSAKNVGVIGIGGLGHMAIQIAQAMGAEVTAISRGDAKKSDAIKLGAGKYIATGGQSFADAFKGHERSLNLIICTSNPAEFPVAEYLPLLRPEGIMCFVGIIPKPLEVLTFPLIRSTAAVAGSKIGSPDAIASLLQLAVDKGFRPWVEKWNMDDINRAMPAFKRGEPKYRYVLVNVDNGGKL</sequence>
<evidence type="ECO:0000256" key="1">
    <source>
        <dbReference type="ARBA" id="ARBA00001947"/>
    </source>
</evidence>
<evidence type="ECO:0000256" key="3">
    <source>
        <dbReference type="ARBA" id="ARBA00022833"/>
    </source>
</evidence>
<dbReference type="Gene3D" id="3.90.180.10">
    <property type="entry name" value="Medium-chain alcohol dehydrogenases, catalytic domain"/>
    <property type="match status" value="1"/>
</dbReference>
<dbReference type="GO" id="GO:0046872">
    <property type="term" value="F:metal ion binding"/>
    <property type="evidence" value="ECO:0007669"/>
    <property type="project" value="UniProtKB-KW"/>
</dbReference>
<protein>
    <recommendedName>
        <fullName evidence="7">Alcohol dehydrogenase-like C-terminal domain-containing protein</fullName>
    </recommendedName>
</protein>
<keyword evidence="3" id="KW-0862">Zinc</keyword>
<dbReference type="OrthoDB" id="5288586at2759"/>
<proteinExistence type="predicted"/>
<organism evidence="8 9">
    <name type="scientific">Kwoniella mangroviensis CBS 10435</name>
    <dbReference type="NCBI Taxonomy" id="1331196"/>
    <lineage>
        <taxon>Eukaryota</taxon>
        <taxon>Fungi</taxon>
        <taxon>Dikarya</taxon>
        <taxon>Basidiomycota</taxon>
        <taxon>Agaricomycotina</taxon>
        <taxon>Tremellomycetes</taxon>
        <taxon>Tremellales</taxon>
        <taxon>Cryptococcaceae</taxon>
        <taxon>Kwoniella</taxon>
    </lineage>
</organism>
<dbReference type="STRING" id="1331196.A0A1B9IJ11"/>
<keyword evidence="6" id="KW-0812">Transmembrane</keyword>
<evidence type="ECO:0000256" key="5">
    <source>
        <dbReference type="SAM" id="MobiDB-lite"/>
    </source>
</evidence>
<evidence type="ECO:0000256" key="4">
    <source>
        <dbReference type="ARBA" id="ARBA00023002"/>
    </source>
</evidence>
<feature type="domain" description="Alcohol dehydrogenase-like C-terminal" evidence="7">
    <location>
        <begin position="430"/>
        <end position="555"/>
    </location>
</feature>
<keyword evidence="6" id="KW-1133">Transmembrane helix</keyword>
<comment type="cofactor">
    <cofactor evidence="1">
        <name>Zn(2+)</name>
        <dbReference type="ChEBI" id="CHEBI:29105"/>
    </cofactor>
</comment>
<dbReference type="Gene3D" id="3.40.50.720">
    <property type="entry name" value="NAD(P)-binding Rossmann-like Domain"/>
    <property type="match status" value="1"/>
</dbReference>
<evidence type="ECO:0000259" key="7">
    <source>
        <dbReference type="Pfam" id="PF00107"/>
    </source>
</evidence>
<dbReference type="PANTHER" id="PTHR37488:SF2">
    <property type="entry name" value="DUF1275 DOMAIN-CONTAINING PROTEIN"/>
    <property type="match status" value="1"/>
</dbReference>
<dbReference type="InterPro" id="IPR013149">
    <property type="entry name" value="ADH-like_C"/>
</dbReference>
<reference evidence="9" key="2">
    <citation type="submission" date="2013-12" db="EMBL/GenBank/DDBJ databases">
        <title>Evolution of pathogenesis and genome organization in the Tremellales.</title>
        <authorList>
            <person name="Cuomo C."/>
            <person name="Litvintseva A."/>
            <person name="Heitman J."/>
            <person name="Chen Y."/>
            <person name="Sun S."/>
            <person name="Springer D."/>
            <person name="Dromer F."/>
            <person name="Young S."/>
            <person name="Zeng Q."/>
            <person name="Chapman S."/>
            <person name="Gujja S."/>
            <person name="Saif S."/>
            <person name="Birren B."/>
        </authorList>
    </citation>
    <scope>NUCLEOTIDE SEQUENCE [LARGE SCALE GENOMIC DNA]</scope>
    <source>
        <strain evidence="9">CBS 10435</strain>
    </source>
</reference>
<evidence type="ECO:0000313" key="9">
    <source>
        <dbReference type="Proteomes" id="UP000092583"/>
    </source>
</evidence>
<keyword evidence="6" id="KW-0472">Membrane</keyword>
<keyword evidence="9" id="KW-1185">Reference proteome</keyword>
<dbReference type="EMBL" id="KI669466">
    <property type="protein sequence ID" value="OCF55525.1"/>
    <property type="molecule type" value="Genomic_DNA"/>
</dbReference>
<dbReference type="GO" id="GO:0016491">
    <property type="term" value="F:oxidoreductase activity"/>
    <property type="evidence" value="ECO:0007669"/>
    <property type="project" value="UniProtKB-KW"/>
</dbReference>
<feature type="transmembrane region" description="Helical" evidence="6">
    <location>
        <begin position="301"/>
        <end position="318"/>
    </location>
</feature>
<evidence type="ECO:0000256" key="6">
    <source>
        <dbReference type="SAM" id="Phobius"/>
    </source>
</evidence>